<comment type="similarity">
    <text evidence="5">Belongs to the archaeal Rpo12/eukaryotic RPC10 RNA polymerase subunit family.</text>
</comment>
<dbReference type="Pfam" id="PF03604">
    <property type="entry name" value="Zn_ribbon_RPAB4"/>
    <property type="match status" value="1"/>
</dbReference>
<dbReference type="GO" id="GO:0003899">
    <property type="term" value="F:DNA-directed RNA polymerase activity"/>
    <property type="evidence" value="ECO:0007669"/>
    <property type="project" value="InterPro"/>
</dbReference>
<dbReference type="SMART" id="SM00659">
    <property type="entry name" value="RPOLCX"/>
    <property type="match status" value="1"/>
</dbReference>
<evidence type="ECO:0000313" key="7">
    <source>
        <dbReference type="Proteomes" id="UP000182235"/>
    </source>
</evidence>
<dbReference type="VEuPathDB" id="FungiDB:AJ78_04897"/>
<dbReference type="InterPro" id="IPR039747">
    <property type="entry name" value="RPABC4"/>
</dbReference>
<proteinExistence type="inferred from homology"/>
<protein>
    <recommendedName>
        <fullName evidence="8">DNA-directed RNA polymerase I, II, and III subunit RPABC4</fullName>
    </recommendedName>
</protein>
<name>A0A1J9PE84_9EURO</name>
<comment type="caution">
    <text evidence="6">The sequence shown here is derived from an EMBL/GenBank/DDBJ whole genome shotgun (WGS) entry which is preliminary data.</text>
</comment>
<dbReference type="GO" id="GO:0005666">
    <property type="term" value="C:RNA polymerase III complex"/>
    <property type="evidence" value="ECO:0007669"/>
    <property type="project" value="TreeGrafter"/>
</dbReference>
<evidence type="ECO:0000256" key="1">
    <source>
        <dbReference type="ARBA" id="ARBA00004123"/>
    </source>
</evidence>
<evidence type="ECO:0000313" key="6">
    <source>
        <dbReference type="EMBL" id="OJD14809.1"/>
    </source>
</evidence>
<dbReference type="Proteomes" id="UP000182235">
    <property type="component" value="Unassembled WGS sequence"/>
</dbReference>
<dbReference type="InterPro" id="IPR029040">
    <property type="entry name" value="RPABC4/Spt4"/>
</dbReference>
<dbReference type="OrthoDB" id="5585087at2759"/>
<evidence type="ECO:0000256" key="5">
    <source>
        <dbReference type="ARBA" id="ARBA00025770"/>
    </source>
</evidence>
<evidence type="ECO:0000256" key="4">
    <source>
        <dbReference type="ARBA" id="ARBA00023242"/>
    </source>
</evidence>
<dbReference type="SUPFAM" id="SSF63393">
    <property type="entry name" value="RNA polymerase subunits"/>
    <property type="match status" value="1"/>
</dbReference>
<sequence>MSREAYQVPTGQTGFTGAAGVVEGTTSDISVTYVCGDCNSRVSMKRGDQIRCKECGHRVLYKERTKRFVFMVLPNTEYSYWEAVVANVMLFCGGFTEWCSFKPDDTYQPTLLPLYEYNG</sequence>
<keyword evidence="7" id="KW-1185">Reference proteome</keyword>
<dbReference type="FunFam" id="2.20.28.30:FF:000003">
    <property type="entry name" value="DNA-directed RNA polymerases I, II, and III subunit RPABC4"/>
    <property type="match status" value="1"/>
</dbReference>
<keyword evidence="3" id="KW-0862">Zinc</keyword>
<dbReference type="GO" id="GO:0006351">
    <property type="term" value="P:DNA-templated transcription"/>
    <property type="evidence" value="ECO:0007669"/>
    <property type="project" value="InterPro"/>
</dbReference>
<evidence type="ECO:0000256" key="3">
    <source>
        <dbReference type="ARBA" id="ARBA00022833"/>
    </source>
</evidence>
<keyword evidence="2" id="KW-0479">Metal-binding</keyword>
<dbReference type="GO" id="GO:0003677">
    <property type="term" value="F:DNA binding"/>
    <property type="evidence" value="ECO:0007669"/>
    <property type="project" value="InterPro"/>
</dbReference>
<dbReference type="PANTHER" id="PTHR12056">
    <property type="entry name" value="DNA-DIRECTED RNA POLYMERASES I, II, AND III"/>
    <property type="match status" value="1"/>
</dbReference>
<gene>
    <name evidence="6" type="ORF">AJ78_04897</name>
</gene>
<dbReference type="AlphaFoldDB" id="A0A1J9PE84"/>
<dbReference type="InterPro" id="IPR006591">
    <property type="entry name" value="RNAP_P/RPABC4"/>
</dbReference>
<evidence type="ECO:0008006" key="8">
    <source>
        <dbReference type="Google" id="ProtNLM"/>
    </source>
</evidence>
<accession>A0A1J9PE84</accession>
<dbReference type="Gene3D" id="2.20.28.30">
    <property type="entry name" value="RNA polymerase ii, chain L"/>
    <property type="match status" value="1"/>
</dbReference>
<organism evidence="6 7">
    <name type="scientific">Emergomyces pasteurianus Ep9510</name>
    <dbReference type="NCBI Taxonomy" id="1447872"/>
    <lineage>
        <taxon>Eukaryota</taxon>
        <taxon>Fungi</taxon>
        <taxon>Dikarya</taxon>
        <taxon>Ascomycota</taxon>
        <taxon>Pezizomycotina</taxon>
        <taxon>Eurotiomycetes</taxon>
        <taxon>Eurotiomycetidae</taxon>
        <taxon>Onygenales</taxon>
        <taxon>Ajellomycetaceae</taxon>
        <taxon>Emergomyces</taxon>
    </lineage>
</organism>
<dbReference type="PANTHER" id="PTHR12056:SF2">
    <property type="entry name" value="GEO11084P1"/>
    <property type="match status" value="1"/>
</dbReference>
<evidence type="ECO:0000256" key="2">
    <source>
        <dbReference type="ARBA" id="ARBA00022723"/>
    </source>
</evidence>
<reference evidence="6 7" key="1">
    <citation type="submission" date="2015-07" db="EMBL/GenBank/DDBJ databases">
        <title>Emmonsia species relationships and genome sequence.</title>
        <authorList>
            <consortium name="The Broad Institute Genomics Platform"/>
            <person name="Cuomo C.A."/>
            <person name="Munoz J.F."/>
            <person name="Imamovic A."/>
            <person name="Priest M.E."/>
            <person name="Young S."/>
            <person name="Clay O.K."/>
            <person name="McEwen J.G."/>
        </authorList>
    </citation>
    <scope>NUCLEOTIDE SEQUENCE [LARGE SCALE GENOMIC DNA]</scope>
    <source>
        <strain evidence="6 7">UAMH 9510</strain>
    </source>
</reference>
<dbReference type="STRING" id="1447872.A0A1J9PE84"/>
<keyword evidence="4" id="KW-0539">Nucleus</keyword>
<dbReference type="GO" id="GO:0005736">
    <property type="term" value="C:RNA polymerase I complex"/>
    <property type="evidence" value="ECO:0007669"/>
    <property type="project" value="TreeGrafter"/>
</dbReference>
<dbReference type="GO" id="GO:0008270">
    <property type="term" value="F:zinc ion binding"/>
    <property type="evidence" value="ECO:0007669"/>
    <property type="project" value="InterPro"/>
</dbReference>
<comment type="subcellular location">
    <subcellularLocation>
        <location evidence="1">Nucleus</location>
    </subcellularLocation>
</comment>
<dbReference type="GO" id="GO:0005665">
    <property type="term" value="C:RNA polymerase II, core complex"/>
    <property type="evidence" value="ECO:0007669"/>
    <property type="project" value="TreeGrafter"/>
</dbReference>
<dbReference type="EMBL" id="LGRN01000196">
    <property type="protein sequence ID" value="OJD14809.1"/>
    <property type="molecule type" value="Genomic_DNA"/>
</dbReference>